<evidence type="ECO:0000313" key="2">
    <source>
        <dbReference type="EMBL" id="WRT64231.1"/>
    </source>
</evidence>
<dbReference type="CDD" id="cd05325">
    <property type="entry name" value="carb_red_sniffer_like_SDR_c"/>
    <property type="match status" value="1"/>
</dbReference>
<dbReference type="EMBL" id="CP141881">
    <property type="protein sequence ID" value="WRT64231.1"/>
    <property type="molecule type" value="Genomic_DNA"/>
</dbReference>
<dbReference type="SUPFAM" id="SSF51735">
    <property type="entry name" value="NAD(P)-binding Rossmann-fold domains"/>
    <property type="match status" value="1"/>
</dbReference>
<dbReference type="Pfam" id="PF00106">
    <property type="entry name" value="adh_short"/>
    <property type="match status" value="1"/>
</dbReference>
<protein>
    <recommendedName>
        <fullName evidence="1">Ketoreductase domain-containing protein</fullName>
    </recommendedName>
</protein>
<proteinExistence type="predicted"/>
<dbReference type="InterPro" id="IPR052184">
    <property type="entry name" value="SDR_enzymes"/>
</dbReference>
<dbReference type="Gene3D" id="3.40.50.720">
    <property type="entry name" value="NAD(P)-binding Rossmann-like Domain"/>
    <property type="match status" value="1"/>
</dbReference>
<dbReference type="RefSeq" id="XP_062788971.1">
    <property type="nucleotide sequence ID" value="XM_062932920.1"/>
</dbReference>
<dbReference type="Proteomes" id="UP001329825">
    <property type="component" value="Chromosome 1"/>
</dbReference>
<dbReference type="PRINTS" id="PR00081">
    <property type="entry name" value="GDHRDH"/>
</dbReference>
<feature type="domain" description="Ketoreductase" evidence="1">
    <location>
        <begin position="2"/>
        <end position="184"/>
    </location>
</feature>
<keyword evidence="3" id="KW-1185">Reference proteome</keyword>
<dbReference type="InterPro" id="IPR057326">
    <property type="entry name" value="KR_dom"/>
</dbReference>
<name>A0ABZ1CRE4_9TREE</name>
<organism evidence="2 3">
    <name type="scientific">Kwoniella shivajii</name>
    <dbReference type="NCBI Taxonomy" id="564305"/>
    <lineage>
        <taxon>Eukaryota</taxon>
        <taxon>Fungi</taxon>
        <taxon>Dikarya</taxon>
        <taxon>Basidiomycota</taxon>
        <taxon>Agaricomycotina</taxon>
        <taxon>Tremellomycetes</taxon>
        <taxon>Tremellales</taxon>
        <taxon>Cryptococcaceae</taxon>
        <taxon>Kwoniella</taxon>
    </lineage>
</organism>
<accession>A0ABZ1CRE4</accession>
<dbReference type="GeneID" id="87953291"/>
<gene>
    <name evidence="2" type="ORF">IL334_001160</name>
</gene>
<dbReference type="InterPro" id="IPR036291">
    <property type="entry name" value="NAD(P)-bd_dom_sf"/>
</dbReference>
<evidence type="ECO:0000313" key="3">
    <source>
        <dbReference type="Proteomes" id="UP001329825"/>
    </source>
</evidence>
<evidence type="ECO:0000259" key="1">
    <source>
        <dbReference type="SMART" id="SM00822"/>
    </source>
</evidence>
<dbReference type="PANTHER" id="PTHR45458">
    <property type="entry name" value="SHORT-CHAIN DEHYDROGENASE/REDUCTASE SDR"/>
    <property type="match status" value="1"/>
</dbReference>
<dbReference type="SMART" id="SM00822">
    <property type="entry name" value="PKS_KR"/>
    <property type="match status" value="1"/>
</dbReference>
<dbReference type="InterPro" id="IPR002347">
    <property type="entry name" value="SDR_fam"/>
</dbReference>
<sequence length="236" mass="25551">MPTVLITGTNRGLGLGLAKAYAQQADTTVILGLRNVDTMPEIKAGQGIKVIKVKIDSGDIGSPKKAMEELKSQGIDKLDIVIANAAIGDCFGALSEVDLSSFEEHWRINVLAPLALYQACVPLMPEGCKFVWMSSGASIIDRVPDKTDAGYGITKCCMNYLARYAHFEQPKIISFSLSPGWVQTDMGDRAAILSGMDKAPITVEESVEGMVKVIADATKDNYSGLHMRYNSTQSKW</sequence>
<dbReference type="PANTHER" id="PTHR45458:SF3">
    <property type="entry name" value="CHAIN DEHYDROGENASE (ATSC), PUTATIVE-RELATED"/>
    <property type="match status" value="1"/>
</dbReference>
<reference evidence="2 3" key="1">
    <citation type="submission" date="2024-01" db="EMBL/GenBank/DDBJ databases">
        <title>Comparative genomics of Cryptococcus and Kwoniella reveals pathogenesis evolution and contrasting modes of karyotype evolution via chromosome fusion or intercentromeric recombination.</title>
        <authorList>
            <person name="Coelho M.A."/>
            <person name="David-Palma M."/>
            <person name="Shea T."/>
            <person name="Bowers K."/>
            <person name="McGinley-Smith S."/>
            <person name="Mohammad A.W."/>
            <person name="Gnirke A."/>
            <person name="Yurkov A.M."/>
            <person name="Nowrousian M."/>
            <person name="Sun S."/>
            <person name="Cuomo C.A."/>
            <person name="Heitman J."/>
        </authorList>
    </citation>
    <scope>NUCLEOTIDE SEQUENCE [LARGE SCALE GENOMIC DNA]</scope>
    <source>
        <strain evidence="2">CBS 11374</strain>
    </source>
</reference>